<proteinExistence type="predicted"/>
<dbReference type="Proteomes" id="UP001158076">
    <property type="component" value="Unassembled WGS sequence"/>
</dbReference>
<dbReference type="InterPro" id="IPR027417">
    <property type="entry name" value="P-loop_NTPase"/>
</dbReference>
<dbReference type="EMBL" id="JAODZE010000001">
    <property type="protein sequence ID" value="MDH0145177.1"/>
    <property type="molecule type" value="Genomic_DNA"/>
</dbReference>
<evidence type="ECO:0000313" key="1">
    <source>
        <dbReference type="EMBL" id="MDH0145177.1"/>
    </source>
</evidence>
<dbReference type="Gene3D" id="3.30.420.280">
    <property type="match status" value="1"/>
</dbReference>
<comment type="caution">
    <text evidence="1">The sequence shown here is derived from an EMBL/GenBank/DDBJ whole genome shotgun (WGS) entry which is preliminary data.</text>
</comment>
<dbReference type="Pfam" id="PF03237">
    <property type="entry name" value="Terminase_6N"/>
    <property type="match status" value="1"/>
</dbReference>
<reference evidence="1" key="1">
    <citation type="submission" date="2022-09" db="EMBL/GenBank/DDBJ databases">
        <title>Intensive care unit water sources are persistently colonized with multi-drug resistant bacteria and are the site of extensive horizontal gene transfer of antibiotic resistance genes.</title>
        <authorList>
            <person name="Diorio-Toth L."/>
        </authorList>
    </citation>
    <scope>NUCLEOTIDE SEQUENCE</scope>
    <source>
        <strain evidence="1">GD04147</strain>
    </source>
</reference>
<name>A0AA42H5L1_STUST</name>
<accession>A0AA42H5L1</accession>
<evidence type="ECO:0000313" key="2">
    <source>
        <dbReference type="Proteomes" id="UP001158076"/>
    </source>
</evidence>
<sequence length="507" mass="57641">MTAFIPFPKKPIRNVIWQPTPGAGGGISSQGMFLLVGQPAHLVKEVLFHGSRGNGKSDCLLMAYAQHVGKGWGSYWRGVIVRRQYSSLKDLITKAYRIFPRLFPGATYNKSNREWQFPTGEVLIFDYIEKKEQYEAKFHGQEYSFLGFDELTTWATEEIYESLMSTLRTSFQPTKAQPLMPPLQVRSTTNPWGVGKRWVKERFIDGKRSGEIEYKDGKRDKLALFGTVFENPYIDEDYKNWLKSISDPAKLSAWLLGDWDAVDDSAMFASLWKKDILLLDPFTIPKSWRVDRSFDFGQSTPYCCLWSAEANGEEVTLRNGSKFCPPKGSIIVVGEDYGTPLNPDGSQKQKDLGLFLSAGNIGKRLKEREERLKATVLSEIRIVEPGPADNQIFNGSKVDFGQAPTVDKDLAKEGMIFVRSDKSPGSRIQSAQQMFGRLQATVDRDPGKPHIYFFTSCKFLIRTIPDLQRDEDQLDSVRKCQDDHAWDALAYRLTWKRLVSSIKQGLF</sequence>
<dbReference type="Gene3D" id="3.40.50.300">
    <property type="entry name" value="P-loop containing nucleotide triphosphate hydrolases"/>
    <property type="match status" value="1"/>
</dbReference>
<organism evidence="1 2">
    <name type="scientific">Stutzerimonas stutzeri</name>
    <name type="common">Pseudomonas stutzeri</name>
    <dbReference type="NCBI Taxonomy" id="316"/>
    <lineage>
        <taxon>Bacteria</taxon>
        <taxon>Pseudomonadati</taxon>
        <taxon>Pseudomonadota</taxon>
        <taxon>Gammaproteobacteria</taxon>
        <taxon>Pseudomonadales</taxon>
        <taxon>Pseudomonadaceae</taxon>
        <taxon>Stutzerimonas</taxon>
    </lineage>
</organism>
<gene>
    <name evidence="1" type="ORF">N7335_02090</name>
</gene>
<protein>
    <submittedName>
        <fullName evidence="1">Terminase family protein</fullName>
    </submittedName>
</protein>
<dbReference type="AlphaFoldDB" id="A0AA42H5L1"/>
<dbReference type="RefSeq" id="WP_279647954.1">
    <property type="nucleotide sequence ID" value="NZ_JAODZE010000001.1"/>
</dbReference>